<reference evidence="2" key="2">
    <citation type="journal article" date="2024" name="Plant">
        <title>Genomic evolution and insights into agronomic trait innovations of Sesamum species.</title>
        <authorList>
            <person name="Miao H."/>
            <person name="Wang L."/>
            <person name="Qu L."/>
            <person name="Liu H."/>
            <person name="Sun Y."/>
            <person name="Le M."/>
            <person name="Wang Q."/>
            <person name="Wei S."/>
            <person name="Zheng Y."/>
            <person name="Lin W."/>
            <person name="Duan Y."/>
            <person name="Cao H."/>
            <person name="Xiong S."/>
            <person name="Wang X."/>
            <person name="Wei L."/>
            <person name="Li C."/>
            <person name="Ma Q."/>
            <person name="Ju M."/>
            <person name="Zhao R."/>
            <person name="Li G."/>
            <person name="Mu C."/>
            <person name="Tian Q."/>
            <person name="Mei H."/>
            <person name="Zhang T."/>
            <person name="Gao T."/>
            <person name="Zhang H."/>
        </authorList>
    </citation>
    <scope>NUCLEOTIDE SEQUENCE</scope>
    <source>
        <strain evidence="2">KEN1</strain>
    </source>
</reference>
<comment type="caution">
    <text evidence="2">The sequence shown here is derived from an EMBL/GenBank/DDBJ whole genome shotgun (WGS) entry which is preliminary data.</text>
</comment>
<dbReference type="EMBL" id="JACGWN010000013">
    <property type="protein sequence ID" value="KAL0412189.1"/>
    <property type="molecule type" value="Genomic_DNA"/>
</dbReference>
<sequence>MTSPDKYTSSPQRAQMYVGPSGSRRRVRRGMSEFQAKKCNTMDRLNESLQDKIDWLGPKATESLSGA</sequence>
<organism evidence="2">
    <name type="scientific">Sesamum latifolium</name>
    <dbReference type="NCBI Taxonomy" id="2727402"/>
    <lineage>
        <taxon>Eukaryota</taxon>
        <taxon>Viridiplantae</taxon>
        <taxon>Streptophyta</taxon>
        <taxon>Embryophyta</taxon>
        <taxon>Tracheophyta</taxon>
        <taxon>Spermatophyta</taxon>
        <taxon>Magnoliopsida</taxon>
        <taxon>eudicotyledons</taxon>
        <taxon>Gunneridae</taxon>
        <taxon>Pentapetalae</taxon>
        <taxon>asterids</taxon>
        <taxon>lamiids</taxon>
        <taxon>Lamiales</taxon>
        <taxon>Pedaliaceae</taxon>
        <taxon>Sesamum</taxon>
    </lineage>
</organism>
<evidence type="ECO:0000313" key="2">
    <source>
        <dbReference type="EMBL" id="KAL0412189.1"/>
    </source>
</evidence>
<proteinExistence type="predicted"/>
<reference evidence="2" key="1">
    <citation type="submission" date="2020-06" db="EMBL/GenBank/DDBJ databases">
        <authorList>
            <person name="Li T."/>
            <person name="Hu X."/>
            <person name="Zhang T."/>
            <person name="Song X."/>
            <person name="Zhang H."/>
            <person name="Dai N."/>
            <person name="Sheng W."/>
            <person name="Hou X."/>
            <person name="Wei L."/>
        </authorList>
    </citation>
    <scope>NUCLEOTIDE SEQUENCE</scope>
    <source>
        <strain evidence="2">KEN1</strain>
        <tissue evidence="2">Leaf</tissue>
    </source>
</reference>
<gene>
    <name evidence="2" type="ORF">Slati_3808600</name>
</gene>
<protein>
    <submittedName>
        <fullName evidence="2">Uncharacterized protein</fullName>
    </submittedName>
</protein>
<evidence type="ECO:0000256" key="1">
    <source>
        <dbReference type="SAM" id="MobiDB-lite"/>
    </source>
</evidence>
<accession>A0AAW2U5R0</accession>
<dbReference type="AlphaFoldDB" id="A0AAW2U5R0"/>
<name>A0AAW2U5R0_9LAMI</name>
<feature type="region of interest" description="Disordered" evidence="1">
    <location>
        <begin position="1"/>
        <end position="27"/>
    </location>
</feature>
<feature type="compositionally biased region" description="Polar residues" evidence="1">
    <location>
        <begin position="1"/>
        <end position="13"/>
    </location>
</feature>